<protein>
    <recommendedName>
        <fullName evidence="9">Multidrug-efflux transporter</fullName>
    </recommendedName>
</protein>
<dbReference type="NCBIfam" id="TIGR00797">
    <property type="entry name" value="matE"/>
    <property type="match status" value="1"/>
</dbReference>
<evidence type="ECO:0000256" key="7">
    <source>
        <dbReference type="ARBA" id="ARBA00023065"/>
    </source>
</evidence>
<keyword evidence="7" id="KW-0406">Ion transport</keyword>
<evidence type="ECO:0000256" key="9">
    <source>
        <dbReference type="ARBA" id="ARBA00031636"/>
    </source>
</evidence>
<dbReference type="GO" id="GO:0006811">
    <property type="term" value="P:monoatomic ion transport"/>
    <property type="evidence" value="ECO:0007669"/>
    <property type="project" value="UniProtKB-KW"/>
</dbReference>
<feature type="transmembrane region" description="Helical" evidence="10">
    <location>
        <begin position="273"/>
        <end position="295"/>
    </location>
</feature>
<evidence type="ECO:0000256" key="2">
    <source>
        <dbReference type="ARBA" id="ARBA00022448"/>
    </source>
</evidence>
<dbReference type="GO" id="GO:0015297">
    <property type="term" value="F:antiporter activity"/>
    <property type="evidence" value="ECO:0007669"/>
    <property type="project" value="UniProtKB-KW"/>
</dbReference>
<feature type="transmembrane region" description="Helical" evidence="10">
    <location>
        <begin position="117"/>
        <end position="137"/>
    </location>
</feature>
<name>A0A4Z0W695_9BACT</name>
<feature type="transmembrane region" description="Helical" evidence="10">
    <location>
        <begin position="405"/>
        <end position="426"/>
    </location>
</feature>
<feature type="transmembrane region" description="Helical" evidence="10">
    <location>
        <begin position="79"/>
        <end position="97"/>
    </location>
</feature>
<evidence type="ECO:0000256" key="3">
    <source>
        <dbReference type="ARBA" id="ARBA00022449"/>
    </source>
</evidence>
<evidence type="ECO:0000256" key="6">
    <source>
        <dbReference type="ARBA" id="ARBA00022989"/>
    </source>
</evidence>
<organism evidence="11 12">
    <name type="scientific">Geotoga petraea</name>
    <dbReference type="NCBI Taxonomy" id="28234"/>
    <lineage>
        <taxon>Bacteria</taxon>
        <taxon>Thermotogati</taxon>
        <taxon>Thermotogota</taxon>
        <taxon>Thermotogae</taxon>
        <taxon>Petrotogales</taxon>
        <taxon>Petrotogaceae</taxon>
        <taxon>Geotoga</taxon>
    </lineage>
</organism>
<dbReference type="Pfam" id="PF01554">
    <property type="entry name" value="MatE"/>
    <property type="match status" value="2"/>
</dbReference>
<feature type="transmembrane region" description="Helical" evidence="10">
    <location>
        <begin position="20"/>
        <end position="44"/>
    </location>
</feature>
<feature type="transmembrane region" description="Helical" evidence="10">
    <location>
        <begin position="248"/>
        <end position="267"/>
    </location>
</feature>
<proteinExistence type="predicted"/>
<evidence type="ECO:0000313" key="12">
    <source>
        <dbReference type="Proteomes" id="UP000297288"/>
    </source>
</evidence>
<evidence type="ECO:0000256" key="5">
    <source>
        <dbReference type="ARBA" id="ARBA00022692"/>
    </source>
</evidence>
<keyword evidence="8 10" id="KW-0472">Membrane</keyword>
<feature type="transmembrane region" description="Helical" evidence="10">
    <location>
        <begin position="149"/>
        <end position="169"/>
    </location>
</feature>
<dbReference type="AlphaFoldDB" id="A0A4Z0W695"/>
<dbReference type="EMBL" id="SRME01000001">
    <property type="protein sequence ID" value="TGG89356.1"/>
    <property type="molecule type" value="Genomic_DNA"/>
</dbReference>
<keyword evidence="4" id="KW-1003">Cell membrane</keyword>
<dbReference type="OrthoDB" id="9776324at2"/>
<dbReference type="InterPro" id="IPR002528">
    <property type="entry name" value="MATE_fam"/>
</dbReference>
<dbReference type="Proteomes" id="UP000297288">
    <property type="component" value="Unassembled WGS sequence"/>
</dbReference>
<sequence>MSVPTMIGFSAQMVYDLVDIFWIGKISSDAIAGVTVFTTIFWVIEALNEIIGVSSISLISQAFGRKDIDETKVAIEQTITFKFIMAALAAIILSIFLEPIMSLFGEADLVNNGLEYGYIRMFFLPIMFSSYSVNTALRCIGDSYTPMYIMIFVSIFNIVLDPIMMFETVPLLNIPGFNLGIFGAAVATIISQSIAFFIGFYILFSGRKGIKPSLKGLFRLNYHMDKELMTIGLPNGIEVFLRNISNTLVLGFVALYGNSAIAANGIAGRIFGFAFIPLIGFSMGGSTVVGQSLGANMVERSEKTTKIASLVSSSFMIIFTVVVVFFGNNIMSLFTQDPEVIKHGTEFLIYGSFGLVFLGYYFGMTTAFSGSGYNFPIFVSSIVSRWGVQIPILFIAISIFELPIIWVWLSYVFGDLTETFIGIIFYRQGKWKLKRVK</sequence>
<keyword evidence="5 10" id="KW-0812">Transmembrane</keyword>
<evidence type="ECO:0000256" key="10">
    <source>
        <dbReference type="SAM" id="Phobius"/>
    </source>
</evidence>
<feature type="transmembrane region" description="Helical" evidence="10">
    <location>
        <begin position="375"/>
        <end position="399"/>
    </location>
</feature>
<dbReference type="CDD" id="cd13137">
    <property type="entry name" value="MATE_NorM_like"/>
    <property type="match status" value="1"/>
</dbReference>
<keyword evidence="2" id="KW-0813">Transport</keyword>
<reference evidence="11 12" key="1">
    <citation type="submission" date="2019-04" db="EMBL/GenBank/DDBJ databases">
        <title>Draft genome sequence data and analysis of a Fermenting Bacterium, Geotoga petraea strain HO-Geo1, isolated from heavy-oil petroleum reservoir in Russia.</title>
        <authorList>
            <person name="Grouzdev D.S."/>
            <person name="Semenova E.M."/>
            <person name="Sokolova D.S."/>
            <person name="Tourova T.P."/>
            <person name="Poltaraus A.B."/>
            <person name="Nazina T.N."/>
        </authorList>
    </citation>
    <scope>NUCLEOTIDE SEQUENCE [LARGE SCALE GENOMIC DNA]</scope>
    <source>
        <strain evidence="11 12">HO-Geo1</strain>
    </source>
</reference>
<keyword evidence="6 10" id="KW-1133">Transmembrane helix</keyword>
<evidence type="ECO:0000256" key="1">
    <source>
        <dbReference type="ARBA" id="ARBA00004651"/>
    </source>
</evidence>
<feature type="transmembrane region" description="Helical" evidence="10">
    <location>
        <begin position="307"/>
        <end position="327"/>
    </location>
</feature>
<dbReference type="PANTHER" id="PTHR43298:SF2">
    <property type="entry name" value="FMN_FAD EXPORTER YEEO-RELATED"/>
    <property type="match status" value="1"/>
</dbReference>
<dbReference type="InterPro" id="IPR048279">
    <property type="entry name" value="MdtK-like"/>
</dbReference>
<keyword evidence="3" id="KW-0050">Antiport</keyword>
<evidence type="ECO:0000313" key="11">
    <source>
        <dbReference type="EMBL" id="TGG89356.1"/>
    </source>
</evidence>
<dbReference type="InterPro" id="IPR050222">
    <property type="entry name" value="MATE_MdtK"/>
</dbReference>
<comment type="subcellular location">
    <subcellularLocation>
        <location evidence="1">Cell membrane</location>
        <topology evidence="1">Multi-pass membrane protein</topology>
    </subcellularLocation>
</comment>
<feature type="transmembrane region" description="Helical" evidence="10">
    <location>
        <begin position="181"/>
        <end position="204"/>
    </location>
</feature>
<dbReference type="GO" id="GO:0005886">
    <property type="term" value="C:plasma membrane"/>
    <property type="evidence" value="ECO:0007669"/>
    <property type="project" value="UniProtKB-SubCell"/>
</dbReference>
<evidence type="ECO:0000256" key="4">
    <source>
        <dbReference type="ARBA" id="ARBA00022475"/>
    </source>
</evidence>
<feature type="transmembrane region" description="Helical" evidence="10">
    <location>
        <begin position="347"/>
        <end position="363"/>
    </location>
</feature>
<dbReference type="PIRSF" id="PIRSF006603">
    <property type="entry name" value="DinF"/>
    <property type="match status" value="1"/>
</dbReference>
<dbReference type="GO" id="GO:0042910">
    <property type="term" value="F:xenobiotic transmembrane transporter activity"/>
    <property type="evidence" value="ECO:0007669"/>
    <property type="project" value="InterPro"/>
</dbReference>
<gene>
    <name evidence="11" type="ORF">E4650_03350</name>
</gene>
<evidence type="ECO:0000256" key="8">
    <source>
        <dbReference type="ARBA" id="ARBA00023136"/>
    </source>
</evidence>
<comment type="caution">
    <text evidence="11">The sequence shown here is derived from an EMBL/GenBank/DDBJ whole genome shotgun (WGS) entry which is preliminary data.</text>
</comment>
<accession>A0A4Z0W695</accession>
<dbReference type="PANTHER" id="PTHR43298">
    <property type="entry name" value="MULTIDRUG RESISTANCE PROTEIN NORM-RELATED"/>
    <property type="match status" value="1"/>
</dbReference>